<name>A0AAD8K0A8_TARER</name>
<evidence type="ECO:0000259" key="1">
    <source>
        <dbReference type="PROSITE" id="PS50011"/>
    </source>
</evidence>
<dbReference type="Proteomes" id="UP001229421">
    <property type="component" value="Unassembled WGS sequence"/>
</dbReference>
<sequence length="544" mass="62584">MEDQKVMVHGDIRIYNIGLVENYRAKIDEFEEAVLLPVDPEHEARHKDSTPYISCYTDPEYMNTGKYKRELDVYSFGVVMFEILCGRLADDLIYLKESDIGLVHVVRQNFCMETLVDMVDPIIMEGRVGDNLLLHRGPNKDSLNTFIEIAYQCVATTQDERPTMKVVLKELEKALFFQENKDNLRISLEHVKQATQNFHDDNCFGSGSYVKLYNGKVAQGDGFNTIVAKRFDARLGQGVQHFFNELQILLEYKHDNVITLVGYCDEKDDKVIVYEYLSRSLDMYLSDVSLTWTKRLNICIDVASALDFLHGEVGRDEKAVIHRDIKSANILLTDDWKAKLVGFGLSLISPLNHETDHDVCGTPGYLSKEVDIYSFGVVLFEILCGRSTLTIHRHEGHNLAEFMKYNFGEEKHDEVVFEQIKEQAVPQSFTTFQTIAYQCLHHEREKQPTAKEVLMQLKKAMEFQEKGVQHLNTDQDVNSLQKLQLTPDIQGMNLKHLKIRLGDIESATDYFSDIYKIASIDACTWYRAELDHPKGHNIVVIKRF</sequence>
<dbReference type="InterPro" id="IPR011009">
    <property type="entry name" value="Kinase-like_dom_sf"/>
</dbReference>
<dbReference type="GO" id="GO:0005886">
    <property type="term" value="C:plasma membrane"/>
    <property type="evidence" value="ECO:0007669"/>
    <property type="project" value="TreeGrafter"/>
</dbReference>
<feature type="domain" description="Protein kinase" evidence="1">
    <location>
        <begin position="198"/>
        <end position="464"/>
    </location>
</feature>
<dbReference type="Gene3D" id="1.10.510.10">
    <property type="entry name" value="Transferase(Phosphotransferase) domain 1"/>
    <property type="match status" value="2"/>
</dbReference>
<dbReference type="InterPro" id="IPR045272">
    <property type="entry name" value="ANXUR1/2-like"/>
</dbReference>
<dbReference type="PROSITE" id="PS00108">
    <property type="entry name" value="PROTEIN_KINASE_ST"/>
    <property type="match status" value="1"/>
</dbReference>
<evidence type="ECO:0000313" key="2">
    <source>
        <dbReference type="EMBL" id="KAK1410785.1"/>
    </source>
</evidence>
<dbReference type="AlphaFoldDB" id="A0AAD8K0A8"/>
<dbReference type="GO" id="GO:0009506">
    <property type="term" value="C:plasmodesma"/>
    <property type="evidence" value="ECO:0007669"/>
    <property type="project" value="TreeGrafter"/>
</dbReference>
<dbReference type="InterPro" id="IPR000719">
    <property type="entry name" value="Prot_kinase_dom"/>
</dbReference>
<dbReference type="Pfam" id="PF07714">
    <property type="entry name" value="PK_Tyr_Ser-Thr"/>
    <property type="match status" value="1"/>
</dbReference>
<keyword evidence="3" id="KW-1185">Reference proteome</keyword>
<dbReference type="SMART" id="SM00220">
    <property type="entry name" value="S_TKc"/>
    <property type="match status" value="1"/>
</dbReference>
<gene>
    <name evidence="2" type="ORF">QVD17_37324</name>
</gene>
<dbReference type="Pfam" id="PF00069">
    <property type="entry name" value="Pkinase"/>
    <property type="match status" value="1"/>
</dbReference>
<accession>A0AAD8K0A8</accession>
<protein>
    <recommendedName>
        <fullName evidence="1">Protein kinase domain-containing protein</fullName>
    </recommendedName>
</protein>
<dbReference type="SUPFAM" id="SSF56112">
    <property type="entry name" value="Protein kinase-like (PK-like)"/>
    <property type="match status" value="2"/>
</dbReference>
<organism evidence="2 3">
    <name type="scientific">Tagetes erecta</name>
    <name type="common">African marigold</name>
    <dbReference type="NCBI Taxonomy" id="13708"/>
    <lineage>
        <taxon>Eukaryota</taxon>
        <taxon>Viridiplantae</taxon>
        <taxon>Streptophyta</taxon>
        <taxon>Embryophyta</taxon>
        <taxon>Tracheophyta</taxon>
        <taxon>Spermatophyta</taxon>
        <taxon>Magnoliopsida</taxon>
        <taxon>eudicotyledons</taxon>
        <taxon>Gunneridae</taxon>
        <taxon>Pentapetalae</taxon>
        <taxon>asterids</taxon>
        <taxon>campanulids</taxon>
        <taxon>Asterales</taxon>
        <taxon>Asteraceae</taxon>
        <taxon>Asteroideae</taxon>
        <taxon>Heliantheae alliance</taxon>
        <taxon>Tageteae</taxon>
        <taxon>Tagetes</taxon>
    </lineage>
</organism>
<proteinExistence type="predicted"/>
<comment type="caution">
    <text evidence="2">The sequence shown here is derived from an EMBL/GenBank/DDBJ whole genome shotgun (WGS) entry which is preliminary data.</text>
</comment>
<dbReference type="PANTHER" id="PTHR27003:SF471">
    <property type="entry name" value="VASCULAR ENDOTHELIAL GROWTH FACTOR RECEPTOR 2 (VEGFR2)-RELATED"/>
    <property type="match status" value="1"/>
</dbReference>
<dbReference type="GO" id="GO:0004714">
    <property type="term" value="F:transmembrane receptor protein tyrosine kinase activity"/>
    <property type="evidence" value="ECO:0007669"/>
    <property type="project" value="InterPro"/>
</dbReference>
<dbReference type="InterPro" id="IPR001245">
    <property type="entry name" value="Ser-Thr/Tyr_kinase_cat_dom"/>
</dbReference>
<dbReference type="PROSITE" id="PS50011">
    <property type="entry name" value="PROTEIN_KINASE_DOM"/>
    <property type="match status" value="2"/>
</dbReference>
<dbReference type="EMBL" id="JAUHHV010000010">
    <property type="protein sequence ID" value="KAK1410785.1"/>
    <property type="molecule type" value="Genomic_DNA"/>
</dbReference>
<dbReference type="PANTHER" id="PTHR27003">
    <property type="entry name" value="OS07G0166700 PROTEIN"/>
    <property type="match status" value="1"/>
</dbReference>
<reference evidence="2" key="1">
    <citation type="journal article" date="2023" name="bioRxiv">
        <title>Improved chromosome-level genome assembly for marigold (Tagetes erecta).</title>
        <authorList>
            <person name="Jiang F."/>
            <person name="Yuan L."/>
            <person name="Wang S."/>
            <person name="Wang H."/>
            <person name="Xu D."/>
            <person name="Wang A."/>
            <person name="Fan W."/>
        </authorList>
    </citation>
    <scope>NUCLEOTIDE SEQUENCE</scope>
    <source>
        <strain evidence="2">WSJ</strain>
        <tissue evidence="2">Leaf</tissue>
    </source>
</reference>
<feature type="domain" description="Protein kinase" evidence="1">
    <location>
        <begin position="1"/>
        <end position="177"/>
    </location>
</feature>
<dbReference type="Gene3D" id="3.30.200.20">
    <property type="entry name" value="Phosphorylase Kinase, domain 1"/>
    <property type="match status" value="1"/>
</dbReference>
<evidence type="ECO:0000313" key="3">
    <source>
        <dbReference type="Proteomes" id="UP001229421"/>
    </source>
</evidence>
<dbReference type="InterPro" id="IPR008271">
    <property type="entry name" value="Ser/Thr_kinase_AS"/>
</dbReference>
<dbReference type="GO" id="GO:0005524">
    <property type="term" value="F:ATP binding"/>
    <property type="evidence" value="ECO:0007669"/>
    <property type="project" value="InterPro"/>
</dbReference>